<feature type="domain" description="ABC transporter" evidence="5">
    <location>
        <begin position="2"/>
        <end position="227"/>
    </location>
</feature>
<dbReference type="GO" id="GO:0005524">
    <property type="term" value="F:ATP binding"/>
    <property type="evidence" value="ECO:0007669"/>
    <property type="project" value="UniProtKB-KW"/>
</dbReference>
<gene>
    <name evidence="6" type="ORF">BSZ39_07505</name>
</gene>
<evidence type="ECO:0000256" key="2">
    <source>
        <dbReference type="ARBA" id="ARBA00022448"/>
    </source>
</evidence>
<evidence type="ECO:0000313" key="7">
    <source>
        <dbReference type="Proteomes" id="UP000185628"/>
    </source>
</evidence>
<comment type="similarity">
    <text evidence="1">Belongs to the ABC transporter superfamily.</text>
</comment>
<dbReference type="PANTHER" id="PTHR43335:SF4">
    <property type="entry name" value="ABC TRANSPORTER, ATP-BINDING PROTEIN"/>
    <property type="match status" value="1"/>
</dbReference>
<reference evidence="7" key="1">
    <citation type="submission" date="2016-12" db="EMBL/GenBank/DDBJ databases">
        <authorList>
            <person name="Meng X."/>
        </authorList>
    </citation>
    <scope>NUCLEOTIDE SEQUENCE [LARGE SCALE GENOMIC DNA]</scope>
    <source>
        <strain evidence="7">DSM 19116</strain>
    </source>
</reference>
<dbReference type="PANTHER" id="PTHR43335">
    <property type="entry name" value="ABC TRANSPORTER, ATP-BINDING PROTEIN"/>
    <property type="match status" value="1"/>
</dbReference>
<protein>
    <submittedName>
        <fullName evidence="6">Multidrug ABC transporter ATP-binding protein</fullName>
    </submittedName>
</protein>
<keyword evidence="7" id="KW-1185">Reference proteome</keyword>
<dbReference type="Pfam" id="PF00005">
    <property type="entry name" value="ABC_tran"/>
    <property type="match status" value="1"/>
</dbReference>
<sequence length="297" mass="31269">MIELHHLTKTYGDVRALSDVSAIISPGKVTGFVGPNGAGKSTAMRITLGLDRPTSGSATINGKSFAASPAPITAAGALLDARGIHPGRKARMHLLSIADTHGISGARVEAVLDIVGLRSVANRRVGTFSLGMGQRLGIAAAMLGDPGVYLLDEPVNGLDPAGVRWIRHLTRSWAAEGRTVLVSSHLMSEMAQIADDVLVIGRGRILAHAPIDEMMNDGNAVRTRVVASDMATLLRALGKPRERDGIIEGIDARTIGETAARTGVALYELTPLHSSLEDAFFTLTDDAVQFSTPEVSK</sequence>
<dbReference type="SMART" id="SM00382">
    <property type="entry name" value="AAA"/>
    <property type="match status" value="1"/>
</dbReference>
<dbReference type="PROSITE" id="PS50893">
    <property type="entry name" value="ABC_TRANSPORTER_2"/>
    <property type="match status" value="1"/>
</dbReference>
<dbReference type="AlphaFoldDB" id="A0A1Q5Q1R1"/>
<dbReference type="InterPro" id="IPR027417">
    <property type="entry name" value="P-loop_NTPase"/>
</dbReference>
<evidence type="ECO:0000259" key="5">
    <source>
        <dbReference type="PROSITE" id="PS50893"/>
    </source>
</evidence>
<evidence type="ECO:0000256" key="4">
    <source>
        <dbReference type="ARBA" id="ARBA00022840"/>
    </source>
</evidence>
<accession>A0A1Q5Q1R1</accession>
<dbReference type="InterPro" id="IPR003593">
    <property type="entry name" value="AAA+_ATPase"/>
</dbReference>
<dbReference type="Gene3D" id="3.40.50.300">
    <property type="entry name" value="P-loop containing nucleotide triphosphate hydrolases"/>
    <property type="match status" value="1"/>
</dbReference>
<dbReference type="EMBL" id="MQVR01000039">
    <property type="protein sequence ID" value="OKL53804.1"/>
    <property type="molecule type" value="Genomic_DNA"/>
</dbReference>
<evidence type="ECO:0000256" key="3">
    <source>
        <dbReference type="ARBA" id="ARBA00022741"/>
    </source>
</evidence>
<proteinExistence type="inferred from homology"/>
<dbReference type="SUPFAM" id="SSF52540">
    <property type="entry name" value="P-loop containing nucleoside triphosphate hydrolases"/>
    <property type="match status" value="1"/>
</dbReference>
<dbReference type="STRING" id="208480.SAMN02910418_01337"/>
<evidence type="ECO:0000313" key="6">
    <source>
        <dbReference type="EMBL" id="OKL53804.1"/>
    </source>
</evidence>
<organism evidence="6 7">
    <name type="scientific">Bowdeniella nasicola</name>
    <dbReference type="NCBI Taxonomy" id="208480"/>
    <lineage>
        <taxon>Bacteria</taxon>
        <taxon>Bacillati</taxon>
        <taxon>Actinomycetota</taxon>
        <taxon>Actinomycetes</taxon>
        <taxon>Actinomycetales</taxon>
        <taxon>Actinomycetaceae</taxon>
        <taxon>Bowdeniella</taxon>
    </lineage>
</organism>
<comment type="caution">
    <text evidence="6">The sequence shown here is derived from an EMBL/GenBank/DDBJ whole genome shotgun (WGS) entry which is preliminary data.</text>
</comment>
<name>A0A1Q5Q1R1_9ACTO</name>
<dbReference type="InterPro" id="IPR003439">
    <property type="entry name" value="ABC_transporter-like_ATP-bd"/>
</dbReference>
<dbReference type="RefSeq" id="WP_073716744.1">
    <property type="nucleotide sequence ID" value="NZ_MQVR01000039.1"/>
</dbReference>
<keyword evidence="3" id="KW-0547">Nucleotide-binding</keyword>
<evidence type="ECO:0000256" key="1">
    <source>
        <dbReference type="ARBA" id="ARBA00005417"/>
    </source>
</evidence>
<dbReference type="OrthoDB" id="9804819at2"/>
<keyword evidence="4 6" id="KW-0067">ATP-binding</keyword>
<dbReference type="GO" id="GO:0016887">
    <property type="term" value="F:ATP hydrolysis activity"/>
    <property type="evidence" value="ECO:0007669"/>
    <property type="project" value="InterPro"/>
</dbReference>
<keyword evidence="2" id="KW-0813">Transport</keyword>
<dbReference type="Proteomes" id="UP000185628">
    <property type="component" value="Unassembled WGS sequence"/>
</dbReference>